<sequence length="136" mass="14666">MNLHFVVKLKNGPNLTDRGRAHTQIVEMVDVPLRRTTGSKISRPRSRRNTRSTAPMHHSAACRIEVIAEFTRSTSASFAPLATARSKSPSLSGVNAAKHASSDGEGRVGENAEVLEGGSWVEELLTELPARVAIVP</sequence>
<comment type="caution">
    <text evidence="1">The sequence shown here is derived from an EMBL/GenBank/DDBJ whole genome shotgun (WGS) entry which is preliminary data.</text>
</comment>
<keyword evidence="2" id="KW-1185">Reference proteome</keyword>
<accession>A0ACC0WHC6</accession>
<evidence type="ECO:0000313" key="1">
    <source>
        <dbReference type="EMBL" id="KAI9917696.1"/>
    </source>
</evidence>
<dbReference type="EMBL" id="CM047592">
    <property type="protein sequence ID" value="KAI9917696.1"/>
    <property type="molecule type" value="Genomic_DNA"/>
</dbReference>
<dbReference type="Proteomes" id="UP001163321">
    <property type="component" value="Chromosome 13"/>
</dbReference>
<evidence type="ECO:0000313" key="2">
    <source>
        <dbReference type="Proteomes" id="UP001163321"/>
    </source>
</evidence>
<gene>
    <name evidence="1" type="ORF">PsorP6_013104</name>
</gene>
<organism evidence="1 2">
    <name type="scientific">Peronosclerospora sorghi</name>
    <dbReference type="NCBI Taxonomy" id="230839"/>
    <lineage>
        <taxon>Eukaryota</taxon>
        <taxon>Sar</taxon>
        <taxon>Stramenopiles</taxon>
        <taxon>Oomycota</taxon>
        <taxon>Peronosporomycetes</taxon>
        <taxon>Peronosporales</taxon>
        <taxon>Peronosporaceae</taxon>
        <taxon>Peronosclerospora</taxon>
    </lineage>
</organism>
<reference evidence="1 2" key="1">
    <citation type="journal article" date="2022" name="bioRxiv">
        <title>The genome of the oomycete Peronosclerospora sorghi, a cosmopolitan pathogen of maize and sorghum, is inflated with dispersed pseudogenes.</title>
        <authorList>
            <person name="Fletcher K."/>
            <person name="Martin F."/>
            <person name="Isakeit T."/>
            <person name="Cavanaugh K."/>
            <person name="Magill C."/>
            <person name="Michelmore R."/>
        </authorList>
    </citation>
    <scope>NUCLEOTIDE SEQUENCE [LARGE SCALE GENOMIC DNA]</scope>
    <source>
        <strain evidence="1">P6</strain>
    </source>
</reference>
<proteinExistence type="predicted"/>
<protein>
    <submittedName>
        <fullName evidence="1">Uncharacterized protein</fullName>
    </submittedName>
</protein>
<name>A0ACC0WHC6_9STRA</name>